<evidence type="ECO:0000313" key="1">
    <source>
        <dbReference type="EMBL" id="KAF6399092.1"/>
    </source>
</evidence>
<reference evidence="1 2" key="1">
    <citation type="journal article" date="2020" name="Nature">
        <title>Six reference-quality genomes reveal evolution of bat adaptations.</title>
        <authorList>
            <person name="Jebb D."/>
            <person name="Huang Z."/>
            <person name="Pippel M."/>
            <person name="Hughes G.M."/>
            <person name="Lavrichenko K."/>
            <person name="Devanna P."/>
            <person name="Winkler S."/>
            <person name="Jermiin L.S."/>
            <person name="Skirmuntt E.C."/>
            <person name="Katzourakis A."/>
            <person name="Burkitt-Gray L."/>
            <person name="Ray D.A."/>
            <person name="Sullivan K.A.M."/>
            <person name="Roscito J.G."/>
            <person name="Kirilenko B.M."/>
            <person name="Davalos L.M."/>
            <person name="Corthals A.P."/>
            <person name="Power M.L."/>
            <person name="Jones G."/>
            <person name="Ransome R.D."/>
            <person name="Dechmann D.K.N."/>
            <person name="Locatelli A.G."/>
            <person name="Puechmaille S.J."/>
            <person name="Fedrigo O."/>
            <person name="Jarvis E.D."/>
            <person name="Hiller M."/>
            <person name="Vernes S.C."/>
            <person name="Myers E.W."/>
            <person name="Teeling E.C."/>
        </authorList>
    </citation>
    <scope>NUCLEOTIDE SEQUENCE [LARGE SCALE GENOMIC DNA]</scope>
    <source>
        <strain evidence="1">MMolMol1</strain>
        <tissue evidence="1">Muscle</tissue>
    </source>
</reference>
<protein>
    <submittedName>
        <fullName evidence="1">ADAMTS like 3</fullName>
    </submittedName>
</protein>
<accession>A0A7J8BK38</accession>
<dbReference type="EMBL" id="JACASF010000024">
    <property type="protein sequence ID" value="KAF6399092.1"/>
    <property type="molecule type" value="Genomic_DNA"/>
</dbReference>
<comment type="caution">
    <text evidence="1">The sequence shown here is derived from an EMBL/GenBank/DDBJ whole genome shotgun (WGS) entry which is preliminary data.</text>
</comment>
<sequence length="96" mass="10019">MLSGTGRLQIRNPTKKEQGLYGCSVASRLGSDSESSPVLYAEAPVILFAERNISRPEHGPLSAVVGSTVIAALGANVTIQCPVRVSLKISGKKILG</sequence>
<evidence type="ECO:0000313" key="2">
    <source>
        <dbReference type="Proteomes" id="UP000550707"/>
    </source>
</evidence>
<dbReference type="AlphaFoldDB" id="A0A7J8BK38"/>
<dbReference type="Proteomes" id="UP000550707">
    <property type="component" value="Unassembled WGS sequence"/>
</dbReference>
<keyword evidence="2" id="KW-1185">Reference proteome</keyword>
<organism evidence="1 2">
    <name type="scientific">Molossus molossus</name>
    <name type="common">Pallas' mastiff bat</name>
    <name type="synonym">Vespertilio molossus</name>
    <dbReference type="NCBI Taxonomy" id="27622"/>
    <lineage>
        <taxon>Eukaryota</taxon>
        <taxon>Metazoa</taxon>
        <taxon>Chordata</taxon>
        <taxon>Craniata</taxon>
        <taxon>Vertebrata</taxon>
        <taxon>Euteleostomi</taxon>
        <taxon>Mammalia</taxon>
        <taxon>Eutheria</taxon>
        <taxon>Laurasiatheria</taxon>
        <taxon>Chiroptera</taxon>
        <taxon>Yangochiroptera</taxon>
        <taxon>Molossidae</taxon>
        <taxon>Molossus</taxon>
    </lineage>
</organism>
<proteinExistence type="predicted"/>
<name>A0A7J8BK38_MOLMO</name>
<gene>
    <name evidence="1" type="ORF">HJG59_000330</name>
</gene>